<dbReference type="GO" id="GO:0006412">
    <property type="term" value="P:translation"/>
    <property type="evidence" value="ECO:0007669"/>
    <property type="project" value="InterPro"/>
</dbReference>
<comment type="similarity">
    <text evidence="1 6">Belongs to the universal ribosomal protein uS17 family.</text>
</comment>
<accession>A0A016VQQ4</accession>
<keyword evidence="3 6" id="KW-0687">Ribonucleoprotein</keyword>
<evidence type="ECO:0000256" key="4">
    <source>
        <dbReference type="ARBA" id="ARBA00035164"/>
    </source>
</evidence>
<dbReference type="OrthoDB" id="10254436at2759"/>
<organism evidence="8 9">
    <name type="scientific">Ancylostoma ceylanicum</name>
    <dbReference type="NCBI Taxonomy" id="53326"/>
    <lineage>
        <taxon>Eukaryota</taxon>
        <taxon>Metazoa</taxon>
        <taxon>Ecdysozoa</taxon>
        <taxon>Nematoda</taxon>
        <taxon>Chromadorea</taxon>
        <taxon>Rhabditida</taxon>
        <taxon>Rhabditina</taxon>
        <taxon>Rhabditomorpha</taxon>
        <taxon>Strongyloidea</taxon>
        <taxon>Ancylostomatidae</taxon>
        <taxon>Ancylostomatinae</taxon>
        <taxon>Ancylostoma</taxon>
    </lineage>
</organism>
<evidence type="ECO:0000313" key="8">
    <source>
        <dbReference type="EMBL" id="EYC29909.1"/>
    </source>
</evidence>
<keyword evidence="9" id="KW-1185">Reference proteome</keyword>
<dbReference type="PRINTS" id="PR00973">
    <property type="entry name" value="RIBOSOMALS17"/>
</dbReference>
<evidence type="ECO:0000256" key="1">
    <source>
        <dbReference type="ARBA" id="ARBA00010254"/>
    </source>
</evidence>
<protein>
    <recommendedName>
        <fullName evidence="4">Small ribosomal subunit protein uS17</fullName>
    </recommendedName>
    <alternativeName>
        <fullName evidence="5">40S ribosomal protein S11</fullName>
    </alternativeName>
</protein>
<dbReference type="CDD" id="cd00364">
    <property type="entry name" value="Ribosomal_uS17"/>
    <property type="match status" value="1"/>
</dbReference>
<dbReference type="InterPro" id="IPR000266">
    <property type="entry name" value="Ribosomal_uS17"/>
</dbReference>
<feature type="domain" description="Small ribosomal subunit protein uS17 N-terminal" evidence="7">
    <location>
        <begin position="17"/>
        <end position="83"/>
    </location>
</feature>
<dbReference type="FunFam" id="2.40.50.1000:FF:000004">
    <property type="entry name" value="40S ribosomal proteins S11"/>
    <property type="match status" value="1"/>
</dbReference>
<dbReference type="EMBL" id="JARK01001341">
    <property type="protein sequence ID" value="EYC29909.1"/>
    <property type="molecule type" value="Genomic_DNA"/>
</dbReference>
<evidence type="ECO:0000256" key="5">
    <source>
        <dbReference type="ARBA" id="ARBA00035471"/>
    </source>
</evidence>
<dbReference type="Gene3D" id="2.40.50.1000">
    <property type="match status" value="1"/>
</dbReference>
<dbReference type="AlphaFoldDB" id="A0A016VQQ4"/>
<evidence type="ECO:0000259" key="7">
    <source>
        <dbReference type="Pfam" id="PF16205"/>
    </source>
</evidence>
<dbReference type="InterPro" id="IPR028333">
    <property type="entry name" value="Ribosomal_uS17_arc/euk"/>
</dbReference>
<dbReference type="GO" id="GO:0022627">
    <property type="term" value="C:cytosolic small ribosomal subunit"/>
    <property type="evidence" value="ECO:0007669"/>
    <property type="project" value="TreeGrafter"/>
</dbReference>
<dbReference type="STRING" id="53326.A0A016VQQ4"/>
<dbReference type="InterPro" id="IPR032440">
    <property type="entry name" value="Ribosomal_uS17_N"/>
</dbReference>
<dbReference type="InterPro" id="IPR012340">
    <property type="entry name" value="NA-bd_OB-fold"/>
</dbReference>
<keyword evidence="2 6" id="KW-0689">Ribosomal protein</keyword>
<dbReference type="NCBIfam" id="TIGR03630">
    <property type="entry name" value="uS17_arch"/>
    <property type="match status" value="1"/>
</dbReference>
<dbReference type="PANTHER" id="PTHR10744">
    <property type="entry name" value="40S RIBOSOMAL PROTEIN S11 FAMILY MEMBER"/>
    <property type="match status" value="1"/>
</dbReference>
<dbReference type="GO" id="GO:0003735">
    <property type="term" value="F:structural constituent of ribosome"/>
    <property type="evidence" value="ECO:0007669"/>
    <property type="project" value="InterPro"/>
</dbReference>
<sequence length="168" mass="19059">MPREHAPKPGKAIMAEQVERAFLKQPTINLNNKARILAGNKKVPRYVRNIGLGFKTPREASEGTYIDKKCPWTGNCSIRGNILTGVVLKNKMTRTIVVRRDYLHFVKKYRRFEKRHKNVPAHCSPAFRDIAPGDLVTIGECRPLSKTVRFNVLKVNKAGSTKKGFAKF</sequence>
<gene>
    <name evidence="8" type="primary">Acey_s0005.g2327</name>
    <name evidence="8" type="synonym">Acey-rps-11</name>
    <name evidence="8" type="ORF">Y032_0005g2327</name>
</gene>
<name>A0A016VQQ4_9BILA</name>
<evidence type="ECO:0000256" key="6">
    <source>
        <dbReference type="RuleBase" id="RU003872"/>
    </source>
</evidence>
<evidence type="ECO:0000256" key="2">
    <source>
        <dbReference type="ARBA" id="ARBA00022980"/>
    </source>
</evidence>
<dbReference type="PROSITE" id="PS00056">
    <property type="entry name" value="RIBOSOMAL_S17"/>
    <property type="match status" value="1"/>
</dbReference>
<dbReference type="Pfam" id="PF16205">
    <property type="entry name" value="Ribosomal_S17_N"/>
    <property type="match status" value="1"/>
</dbReference>
<dbReference type="PANTHER" id="PTHR10744:SF9">
    <property type="entry name" value="40S RIBOSOMAL PROTEIN S11-RELATED"/>
    <property type="match status" value="1"/>
</dbReference>
<proteinExistence type="inferred from homology"/>
<evidence type="ECO:0000256" key="3">
    <source>
        <dbReference type="ARBA" id="ARBA00023274"/>
    </source>
</evidence>
<dbReference type="InterPro" id="IPR019979">
    <property type="entry name" value="Ribosomal_uS17_CS"/>
</dbReference>
<evidence type="ECO:0000313" key="9">
    <source>
        <dbReference type="Proteomes" id="UP000024635"/>
    </source>
</evidence>
<dbReference type="SUPFAM" id="SSF50249">
    <property type="entry name" value="Nucleic acid-binding proteins"/>
    <property type="match status" value="1"/>
</dbReference>
<dbReference type="Pfam" id="PF00366">
    <property type="entry name" value="Ribosomal_S17"/>
    <property type="match status" value="1"/>
</dbReference>
<comment type="caution">
    <text evidence="8">The sequence shown here is derived from an EMBL/GenBank/DDBJ whole genome shotgun (WGS) entry which is preliminary data.</text>
</comment>
<dbReference type="Proteomes" id="UP000024635">
    <property type="component" value="Unassembled WGS sequence"/>
</dbReference>
<reference evidence="9" key="1">
    <citation type="journal article" date="2015" name="Nat. Genet.">
        <title>The genome and transcriptome of the zoonotic hookworm Ancylostoma ceylanicum identify infection-specific gene families.</title>
        <authorList>
            <person name="Schwarz E.M."/>
            <person name="Hu Y."/>
            <person name="Antoshechkin I."/>
            <person name="Miller M.M."/>
            <person name="Sternberg P.W."/>
            <person name="Aroian R.V."/>
        </authorList>
    </citation>
    <scope>NUCLEOTIDE SEQUENCE</scope>
    <source>
        <strain evidence="9">HY135</strain>
    </source>
</reference>